<organism evidence="1">
    <name type="scientific">marine sediment metagenome</name>
    <dbReference type="NCBI Taxonomy" id="412755"/>
    <lineage>
        <taxon>unclassified sequences</taxon>
        <taxon>metagenomes</taxon>
        <taxon>ecological metagenomes</taxon>
    </lineage>
</organism>
<dbReference type="EMBL" id="LAZR01001951">
    <property type="protein sequence ID" value="KKN36673.1"/>
    <property type="molecule type" value="Genomic_DNA"/>
</dbReference>
<name>A0A0F9T527_9ZZZZ</name>
<sequence>MEGMSELGLRNGRSYRFVDQYETIETKISYAKTLDGVHAFKIWING</sequence>
<feature type="non-terminal residue" evidence="1">
    <location>
        <position position="46"/>
    </location>
</feature>
<protein>
    <submittedName>
        <fullName evidence="1">Uncharacterized protein</fullName>
    </submittedName>
</protein>
<accession>A0A0F9T527</accession>
<comment type="caution">
    <text evidence="1">The sequence shown here is derived from an EMBL/GenBank/DDBJ whole genome shotgun (WGS) entry which is preliminary data.</text>
</comment>
<evidence type="ECO:0000313" key="1">
    <source>
        <dbReference type="EMBL" id="KKN36673.1"/>
    </source>
</evidence>
<reference evidence="1" key="1">
    <citation type="journal article" date="2015" name="Nature">
        <title>Complex archaea that bridge the gap between prokaryotes and eukaryotes.</title>
        <authorList>
            <person name="Spang A."/>
            <person name="Saw J.H."/>
            <person name="Jorgensen S.L."/>
            <person name="Zaremba-Niedzwiedzka K."/>
            <person name="Martijn J."/>
            <person name="Lind A.E."/>
            <person name="van Eijk R."/>
            <person name="Schleper C."/>
            <person name="Guy L."/>
            <person name="Ettema T.J."/>
        </authorList>
    </citation>
    <scope>NUCLEOTIDE SEQUENCE</scope>
</reference>
<gene>
    <name evidence="1" type="ORF">LCGC14_0771400</name>
</gene>
<proteinExistence type="predicted"/>
<dbReference type="AlphaFoldDB" id="A0A0F9T527"/>